<comment type="caution">
    <text evidence="2">The sequence shown here is derived from an EMBL/GenBank/DDBJ whole genome shotgun (WGS) entry which is preliminary data.</text>
</comment>
<evidence type="ECO:0000313" key="2">
    <source>
        <dbReference type="EMBL" id="KAL2649620.1"/>
    </source>
</evidence>
<protein>
    <submittedName>
        <fullName evidence="2">Uncharacterized protein</fullName>
    </submittedName>
</protein>
<evidence type="ECO:0000256" key="1">
    <source>
        <dbReference type="SAM" id="MobiDB-lite"/>
    </source>
</evidence>
<name>A0ABD1ZDU5_9MARC</name>
<proteinExistence type="predicted"/>
<feature type="compositionally biased region" description="Polar residues" evidence="1">
    <location>
        <begin position="51"/>
        <end position="68"/>
    </location>
</feature>
<reference evidence="2 3" key="1">
    <citation type="submission" date="2024-09" db="EMBL/GenBank/DDBJ databases">
        <title>Chromosome-scale assembly of Riccia fluitans.</title>
        <authorList>
            <person name="Paukszto L."/>
            <person name="Sawicki J."/>
            <person name="Karawczyk K."/>
            <person name="Piernik-Szablinska J."/>
            <person name="Szczecinska M."/>
            <person name="Mazdziarz M."/>
        </authorList>
    </citation>
    <scope>NUCLEOTIDE SEQUENCE [LARGE SCALE GENOMIC DNA]</scope>
    <source>
        <strain evidence="2">Rf_01</strain>
        <tissue evidence="2">Aerial parts of the thallus</tissue>
    </source>
</reference>
<accession>A0ABD1ZDU5</accession>
<keyword evidence="3" id="KW-1185">Reference proteome</keyword>
<evidence type="ECO:0000313" key="3">
    <source>
        <dbReference type="Proteomes" id="UP001605036"/>
    </source>
</evidence>
<dbReference type="Proteomes" id="UP001605036">
    <property type="component" value="Unassembled WGS sequence"/>
</dbReference>
<gene>
    <name evidence="2" type="ORF">R1flu_017748</name>
</gene>
<organism evidence="2 3">
    <name type="scientific">Riccia fluitans</name>
    <dbReference type="NCBI Taxonomy" id="41844"/>
    <lineage>
        <taxon>Eukaryota</taxon>
        <taxon>Viridiplantae</taxon>
        <taxon>Streptophyta</taxon>
        <taxon>Embryophyta</taxon>
        <taxon>Marchantiophyta</taxon>
        <taxon>Marchantiopsida</taxon>
        <taxon>Marchantiidae</taxon>
        <taxon>Marchantiales</taxon>
        <taxon>Ricciaceae</taxon>
        <taxon>Riccia</taxon>
    </lineage>
</organism>
<feature type="region of interest" description="Disordered" evidence="1">
    <location>
        <begin position="46"/>
        <end position="68"/>
    </location>
</feature>
<dbReference type="AlphaFoldDB" id="A0ABD1ZDU5"/>
<sequence>MAMVVVRILVAIRDNLRAIVTAKIVKLIRTIIAVLVVVNGRGQGSAFGHTGSLSGTRQSGSGAVAQTL</sequence>
<dbReference type="EMBL" id="JBHFFA010000001">
    <property type="protein sequence ID" value="KAL2649620.1"/>
    <property type="molecule type" value="Genomic_DNA"/>
</dbReference>